<proteinExistence type="predicted"/>
<reference evidence="1" key="1">
    <citation type="submission" date="2021-10" db="EMBL/GenBank/DDBJ databases">
        <title>Melipona bicolor Genome sequencing and assembly.</title>
        <authorList>
            <person name="Araujo N.S."/>
            <person name="Arias M.C."/>
        </authorList>
    </citation>
    <scope>NUCLEOTIDE SEQUENCE</scope>
    <source>
        <strain evidence="1">USP_2M_L1-L4_2017</strain>
        <tissue evidence="1">Whole body</tissue>
    </source>
</reference>
<keyword evidence="2" id="KW-1185">Reference proteome</keyword>
<comment type="caution">
    <text evidence="1">The sequence shown here is derived from an EMBL/GenBank/DDBJ whole genome shotgun (WGS) entry which is preliminary data.</text>
</comment>
<evidence type="ECO:0000313" key="2">
    <source>
        <dbReference type="Proteomes" id="UP001177670"/>
    </source>
</evidence>
<protein>
    <submittedName>
        <fullName evidence="1">Uncharacterized protein</fullName>
    </submittedName>
</protein>
<evidence type="ECO:0000313" key="1">
    <source>
        <dbReference type="EMBL" id="KAK1134363.1"/>
    </source>
</evidence>
<gene>
    <name evidence="1" type="ORF">K0M31_012133</name>
</gene>
<accession>A0AA40KVE1</accession>
<sequence>MRFLKWYSRTSKLTWKIREHNRAFEITRVKFACDPSRNHVRNCRQPTPARNNAGSTPREEGGAVLKELSFLWSVPQLWESKGNYWRARRNISKLITHQLLWTDKQATVSPTGFARTESRILIHEAPGMPTEARKPNELRRQQRYILPTSVVTLHRGDDE</sequence>
<dbReference type="AlphaFoldDB" id="A0AA40KVE1"/>
<organism evidence="1 2">
    <name type="scientific">Melipona bicolor</name>
    <dbReference type="NCBI Taxonomy" id="60889"/>
    <lineage>
        <taxon>Eukaryota</taxon>
        <taxon>Metazoa</taxon>
        <taxon>Ecdysozoa</taxon>
        <taxon>Arthropoda</taxon>
        <taxon>Hexapoda</taxon>
        <taxon>Insecta</taxon>
        <taxon>Pterygota</taxon>
        <taxon>Neoptera</taxon>
        <taxon>Endopterygota</taxon>
        <taxon>Hymenoptera</taxon>
        <taxon>Apocrita</taxon>
        <taxon>Aculeata</taxon>
        <taxon>Apoidea</taxon>
        <taxon>Anthophila</taxon>
        <taxon>Apidae</taxon>
        <taxon>Melipona</taxon>
    </lineage>
</organism>
<name>A0AA40KVE1_9HYME</name>
<dbReference type="Proteomes" id="UP001177670">
    <property type="component" value="Unassembled WGS sequence"/>
</dbReference>
<dbReference type="EMBL" id="JAHYIQ010000003">
    <property type="protein sequence ID" value="KAK1134363.1"/>
    <property type="molecule type" value="Genomic_DNA"/>
</dbReference>